<reference evidence="4" key="1">
    <citation type="submission" date="2019-03" db="EMBL/GenBank/DDBJ databases">
        <title>Whole genome sequencing of Borrelia miyamotoi strains isolated at the Russian territory.</title>
        <authorList>
            <person name="Kuleshov K.V."/>
            <person name="Platonov A.E."/>
            <person name="Goptar I.A."/>
            <person name="Shipulin G.A."/>
            <person name="Markelov M.L."/>
            <person name="Koetsveld J."/>
            <person name="Kolyasnikova N.M."/>
            <person name="Sarksyan D.S."/>
            <person name="Toporkova M.G."/>
            <person name="Hovius J.W."/>
        </authorList>
    </citation>
    <scope>NUCLEOTIDE SEQUENCE [LARGE SCALE GENOMIC DNA]</scope>
    <source>
        <strain evidence="1 3">Yekat-1</strain>
        <strain evidence="4">Yekat-76</strain>
    </source>
</reference>
<evidence type="ECO:0000313" key="3">
    <source>
        <dbReference type="Proteomes" id="UP000230633"/>
    </source>
</evidence>
<dbReference type="GeneID" id="75118047"/>
<dbReference type="Proteomes" id="UP000291995">
    <property type="component" value="Chromosome"/>
</dbReference>
<dbReference type="InterPro" id="IPR015424">
    <property type="entry name" value="PyrdxlP-dep_Trfase"/>
</dbReference>
<proteinExistence type="predicted"/>
<keyword evidence="3" id="KW-1185">Reference proteome</keyword>
<dbReference type="RefSeq" id="WP_025443808.1">
    <property type="nucleotide sequence ID" value="NZ_AP024371.1"/>
</dbReference>
<evidence type="ECO:0008006" key="5">
    <source>
        <dbReference type="Google" id="ProtNLM"/>
    </source>
</evidence>
<evidence type="ECO:0000313" key="4">
    <source>
        <dbReference type="Proteomes" id="UP000291995"/>
    </source>
</evidence>
<dbReference type="AlphaFoldDB" id="A0AAP9CFU1"/>
<evidence type="ECO:0000313" key="1">
    <source>
        <dbReference type="EMBL" id="ATQ16053.1"/>
    </source>
</evidence>
<dbReference type="InterPro" id="IPR015422">
    <property type="entry name" value="PyrdxlP-dep_Trfase_small"/>
</dbReference>
<dbReference type="EMBL" id="CP036557">
    <property type="protein sequence ID" value="QBK62043.1"/>
    <property type="molecule type" value="Genomic_DNA"/>
</dbReference>
<reference evidence="2" key="2">
    <citation type="submission" date="2022-12" db="EMBL/GenBank/DDBJ databases">
        <title>Whole genome sequencing of Borrelia miyamotoi strains isolated at the Russian territory.</title>
        <authorList>
            <person name="Kuleshov K.V."/>
            <person name="Platonov A.E."/>
            <person name="Goptar I.A."/>
            <person name="Shipulin G.A."/>
            <person name="Markelov M.L."/>
            <person name="Koetsveld J."/>
            <person name="Kolyasnikova N.M."/>
            <person name="Sarksyan D.S."/>
            <person name="Toporkova M.G."/>
            <person name="Hovius J.W."/>
        </authorList>
    </citation>
    <scope>NUCLEOTIDE SEQUENCE</scope>
    <source>
        <strain evidence="2">Yekat-76</strain>
    </source>
</reference>
<dbReference type="Proteomes" id="UP000230633">
    <property type="component" value="Chromosome"/>
</dbReference>
<dbReference type="Gene3D" id="3.90.1150.10">
    <property type="entry name" value="Aspartate Aminotransferase, domain 1"/>
    <property type="match status" value="1"/>
</dbReference>
<sequence length="270" mass="31560">MCRESLVDCLPIIKRARFFYLYDINGNRYLDLYLNGGLSFLGHRVKGLNLILKQTFSRGLTASYPSVFRKQFENVLFSFFKEAGFVCVFKFEKDARDFLLSLTGQSCFSNPWEEKQGIYEFRVGFNNFRYPMLVNIPMPGCMSISVAIVDNLSRKIEFRDTFDALTLAVARHMFTSILSYEKSLKINFNVFSTPMFRIINRYMFPLYRFEYHNEVFNEYLKSGYLISPIFNTPSLVPLKFSKGDLDGFFKVSLRLKEKFGVVSIDRLTCK</sequence>
<dbReference type="SUPFAM" id="SSF53383">
    <property type="entry name" value="PLP-dependent transferases"/>
    <property type="match status" value="1"/>
</dbReference>
<dbReference type="EMBL" id="CP024333">
    <property type="protein sequence ID" value="ATQ16053.1"/>
    <property type="molecule type" value="Genomic_DNA"/>
</dbReference>
<accession>A0AAP9CFU1</accession>
<protein>
    <recommendedName>
        <fullName evidence="5">Peptide methionine sulfoxide reductase</fullName>
    </recommendedName>
</protein>
<evidence type="ECO:0000313" key="2">
    <source>
        <dbReference type="EMBL" id="QBK62043.1"/>
    </source>
</evidence>
<name>A0AAP9CFU1_9SPIR</name>
<organism evidence="2 4">
    <name type="scientific">Borrelia miyamotoi</name>
    <dbReference type="NCBI Taxonomy" id="47466"/>
    <lineage>
        <taxon>Bacteria</taxon>
        <taxon>Pseudomonadati</taxon>
        <taxon>Spirochaetota</taxon>
        <taxon>Spirochaetia</taxon>
        <taxon>Spirochaetales</taxon>
        <taxon>Borreliaceae</taxon>
        <taxon>Borrelia</taxon>
    </lineage>
</organism>
<gene>
    <name evidence="1" type="ORF">CNO13_02580</name>
    <name evidence="2" type="ORF">EZU67_02580</name>
</gene>